<proteinExistence type="predicted"/>
<dbReference type="EMBL" id="NJEU01000158">
    <property type="protein sequence ID" value="PHH80341.1"/>
    <property type="molecule type" value="Genomic_DNA"/>
</dbReference>
<evidence type="ECO:0000256" key="1">
    <source>
        <dbReference type="SAM" id="MobiDB-lite"/>
    </source>
</evidence>
<reference evidence="2 3" key="1">
    <citation type="submission" date="2017-06" db="EMBL/GenBank/DDBJ databases">
        <title>Ant-infecting Ophiocordyceps genomes reveal a high diversity of potential behavioral manipulation genes and a possible major role for enterotoxins.</title>
        <authorList>
            <person name="De Bekker C."/>
            <person name="Evans H.C."/>
            <person name="Brachmann A."/>
            <person name="Hughes D.P."/>
        </authorList>
    </citation>
    <scope>NUCLEOTIDE SEQUENCE [LARGE SCALE GENOMIC DNA]</scope>
    <source>
        <strain evidence="2 3">1348a</strain>
    </source>
</reference>
<feature type="region of interest" description="Disordered" evidence="1">
    <location>
        <begin position="114"/>
        <end position="174"/>
    </location>
</feature>
<feature type="compositionally biased region" description="Low complexity" evidence="1">
    <location>
        <begin position="374"/>
        <end position="387"/>
    </location>
</feature>
<sequence>MSASAMNREEYSDVKLACHGVLKKHYYRVATPPEGPGKSSFDQVLFIVYDGACPVLTYQEMKDPLGAVSMRKRKPYQFCQFTIPWATIEAMRDAHRGSESSGEAASDNDAMSVTYADEPQGDGPTPGQDGVDGNAPAPAPGLNGDSTHLTSPANDSNRTPPRMSGALPDEEGLSPRALQYRAREFRAMTNQIDFHISDSVSFQAPESNLRSTLQASEASNTNGVWPQTNSHAPQTNGHSLHEAMPYASISDTNNNGLSGFGPVPYTATQDWIPDYFGPMPYAGTQNWIPNYSGTVTDMPQINDYSLHETMPYASISDTTNNGLYSFGPVPDAGTQNWMPGFSATVTDASQTNGHSLHEAMPYENLSATNNDGFSTTSNDDSSATNNDVFSATNNDGVSATSNDDFSTTSNDDFSATNKDDSSATNNEDSSATKNNGLPRFEPVPNPGTQSWIPGYRGVITDEEFGILKAQVEYGRQMSVGTEGLFNNLHDELQAWERFGLEGECLEYREGELPQELTAMDGELIQYTNEPEGKHVKIEVLICRTLEDFWWSVFLCLHGDMMAILRTMIMPYGLNVSFKGLFLRVPGFEFMDHGDTVFLTRDPFRAIKFLGFPEEDEENIWTRRFRSMFALYCRLTQCSVFWTEAYYHCEQRLANMVDRQNLLSLAERKKWERPSYQEWLQRFVPLCRVKGWYTRPRETRESMTAKAIEFFGVGNAFKEMRGKLRTVESARLVRGLISDLVTTELDQYMEIRQMMEETILNFNFKHGIYLPNTVFPVEGVYDGPRVEEFIRSTLPVFVALVERGR</sequence>
<feature type="compositionally biased region" description="Polar residues" evidence="1">
    <location>
        <begin position="212"/>
        <end position="238"/>
    </location>
</feature>
<dbReference type="Proteomes" id="UP000224854">
    <property type="component" value="Unassembled WGS sequence"/>
</dbReference>
<feature type="region of interest" description="Disordered" evidence="1">
    <location>
        <begin position="365"/>
        <end position="452"/>
    </location>
</feature>
<gene>
    <name evidence="2" type="ORF">CDD82_1813</name>
</gene>
<feature type="compositionally biased region" description="Polar residues" evidence="1">
    <location>
        <begin position="388"/>
        <end position="397"/>
    </location>
</feature>
<evidence type="ECO:0000313" key="2">
    <source>
        <dbReference type="EMBL" id="PHH80341.1"/>
    </source>
</evidence>
<keyword evidence="3" id="KW-1185">Reference proteome</keyword>
<feature type="compositionally biased region" description="Low complexity" evidence="1">
    <location>
        <begin position="121"/>
        <end position="133"/>
    </location>
</feature>
<feature type="region of interest" description="Disordered" evidence="1">
    <location>
        <begin position="212"/>
        <end position="239"/>
    </location>
</feature>
<feature type="compositionally biased region" description="Polar residues" evidence="1">
    <location>
        <begin position="422"/>
        <end position="435"/>
    </location>
</feature>
<accession>A0A2C5ZM00</accession>
<comment type="caution">
    <text evidence="2">The sequence shown here is derived from an EMBL/GenBank/DDBJ whole genome shotgun (WGS) entry which is preliminary data.</text>
</comment>
<feature type="compositionally biased region" description="Polar residues" evidence="1">
    <location>
        <begin position="144"/>
        <end position="159"/>
    </location>
</feature>
<dbReference type="OrthoDB" id="4708870at2759"/>
<feature type="compositionally biased region" description="Low complexity" evidence="1">
    <location>
        <begin position="398"/>
        <end position="416"/>
    </location>
</feature>
<dbReference type="AlphaFoldDB" id="A0A2C5ZM00"/>
<organism evidence="2 3">
    <name type="scientific">Ophiocordyceps australis</name>
    <dbReference type="NCBI Taxonomy" id="1399860"/>
    <lineage>
        <taxon>Eukaryota</taxon>
        <taxon>Fungi</taxon>
        <taxon>Dikarya</taxon>
        <taxon>Ascomycota</taxon>
        <taxon>Pezizomycotina</taxon>
        <taxon>Sordariomycetes</taxon>
        <taxon>Hypocreomycetidae</taxon>
        <taxon>Hypocreales</taxon>
        <taxon>Ophiocordycipitaceae</taxon>
        <taxon>Ophiocordyceps</taxon>
    </lineage>
</organism>
<evidence type="ECO:0000313" key="3">
    <source>
        <dbReference type="Proteomes" id="UP000224854"/>
    </source>
</evidence>
<protein>
    <submittedName>
        <fullName evidence="2">Uncharacterized protein</fullName>
    </submittedName>
</protein>
<name>A0A2C5ZM00_9HYPO</name>